<dbReference type="Proteomes" id="UP001152797">
    <property type="component" value="Unassembled WGS sequence"/>
</dbReference>
<dbReference type="PANTHER" id="PTHR18937:SF12">
    <property type="entry name" value="STRUCTURAL MAINTENANCE OF CHROMOSOMES PROTEIN"/>
    <property type="match status" value="1"/>
</dbReference>
<evidence type="ECO:0000256" key="3">
    <source>
        <dbReference type="ARBA" id="ARBA00022776"/>
    </source>
</evidence>
<dbReference type="EMBL" id="CAMXCT020006035">
    <property type="protein sequence ID" value="CAL1167176.1"/>
    <property type="molecule type" value="Genomic_DNA"/>
</dbReference>
<protein>
    <submittedName>
        <fullName evidence="10">Structure maintenance of chromosomes 1 protein</fullName>
    </submittedName>
</protein>
<keyword evidence="3" id="KW-0498">Mitosis</keyword>
<dbReference type="GO" id="GO:0007062">
    <property type="term" value="P:sister chromatid cohesion"/>
    <property type="evidence" value="ECO:0007669"/>
    <property type="project" value="TreeGrafter"/>
</dbReference>
<evidence type="ECO:0000259" key="7">
    <source>
        <dbReference type="Pfam" id="PF02463"/>
    </source>
</evidence>
<proteinExistence type="predicted"/>
<dbReference type="Pfam" id="PF02463">
    <property type="entry name" value="SMC_N"/>
    <property type="match status" value="1"/>
</dbReference>
<dbReference type="InterPro" id="IPR027417">
    <property type="entry name" value="P-loop_NTPase"/>
</dbReference>
<evidence type="ECO:0000256" key="2">
    <source>
        <dbReference type="ARBA" id="ARBA00022618"/>
    </source>
</evidence>
<evidence type="ECO:0000313" key="10">
    <source>
        <dbReference type="EMBL" id="CAL4801113.1"/>
    </source>
</evidence>
<dbReference type="SUPFAM" id="SSF52540">
    <property type="entry name" value="P-loop containing nucleoside triphosphate hydrolases"/>
    <property type="match status" value="1"/>
</dbReference>
<reference evidence="9" key="2">
    <citation type="submission" date="2024-04" db="EMBL/GenBank/DDBJ databases">
        <authorList>
            <person name="Chen Y."/>
            <person name="Shah S."/>
            <person name="Dougan E. K."/>
            <person name="Thang M."/>
            <person name="Chan C."/>
        </authorList>
    </citation>
    <scope>NUCLEOTIDE SEQUENCE [LARGE SCALE GENOMIC DNA]</scope>
</reference>
<accession>A0A9P1DQR8</accession>
<keyword evidence="5" id="KW-0131">Cell cycle</keyword>
<dbReference type="EMBL" id="CAMXCT010006035">
    <property type="protein sequence ID" value="CAI4013801.1"/>
    <property type="molecule type" value="Genomic_DNA"/>
</dbReference>
<keyword evidence="4" id="KW-0539">Nucleus</keyword>
<keyword evidence="11" id="KW-1185">Reference proteome</keyword>
<dbReference type="Gene3D" id="3.40.50.300">
    <property type="entry name" value="P-loop containing nucleotide triphosphate hydrolases"/>
    <property type="match status" value="1"/>
</dbReference>
<name>A0A9P1DQR8_9DINO</name>
<feature type="domain" description="RecF/RecN/SMC N-terminal" evidence="7">
    <location>
        <begin position="143"/>
        <end position="275"/>
    </location>
</feature>
<evidence type="ECO:0000313" key="11">
    <source>
        <dbReference type="Proteomes" id="UP001152797"/>
    </source>
</evidence>
<evidence type="ECO:0000256" key="6">
    <source>
        <dbReference type="SAM" id="Coils"/>
    </source>
</evidence>
<dbReference type="GO" id="GO:0003677">
    <property type="term" value="F:DNA binding"/>
    <property type="evidence" value="ECO:0007669"/>
    <property type="project" value="TreeGrafter"/>
</dbReference>
<dbReference type="GO" id="GO:0051301">
    <property type="term" value="P:cell division"/>
    <property type="evidence" value="ECO:0007669"/>
    <property type="project" value="UniProtKB-KW"/>
</dbReference>
<dbReference type="GO" id="GO:0005634">
    <property type="term" value="C:nucleus"/>
    <property type="evidence" value="ECO:0007669"/>
    <property type="project" value="UniProtKB-SubCell"/>
</dbReference>
<dbReference type="OrthoDB" id="5575062at2759"/>
<dbReference type="EMBL" id="CAMXCT030006035">
    <property type="protein sequence ID" value="CAL4801113.1"/>
    <property type="molecule type" value="Genomic_DNA"/>
</dbReference>
<comment type="caution">
    <text evidence="8">The sequence shown here is derived from an EMBL/GenBank/DDBJ whole genome shotgun (WGS) entry which is preliminary data.</text>
</comment>
<feature type="coiled-coil region" evidence="6">
    <location>
        <begin position="309"/>
        <end position="424"/>
    </location>
</feature>
<gene>
    <name evidence="8" type="ORF">C1SCF055_LOCUS38745</name>
</gene>
<evidence type="ECO:0000313" key="9">
    <source>
        <dbReference type="EMBL" id="CAL1167176.1"/>
    </source>
</evidence>
<dbReference type="PANTHER" id="PTHR18937">
    <property type="entry name" value="STRUCTURAL MAINTENANCE OF CHROMOSOMES SMC FAMILY MEMBER"/>
    <property type="match status" value="1"/>
</dbReference>
<evidence type="ECO:0000256" key="1">
    <source>
        <dbReference type="ARBA" id="ARBA00004123"/>
    </source>
</evidence>
<sequence length="427" mass="48749">MARYQKQIEDAGRKVLGKEKFAELKNMASNGLAPRHPRLPWLPWLGADDRLFGTAAERSGGAEAETDGCRGDWNQLFWGRESVNSIALTKTAQRLLSNFGEMEDLEVDGTARNRFGEENTFLISTIARAHALSAAMYQHAQPHIEKLVINNFKSYAGRHEIGPFDKFTSIIGPNGSGKSNIMDAISFCLGIKTKHLRGERLKDLVYRREEETVDANQRGAEVTLVFKSAKGIMRYFSRIINTRGEANYRYGTSTTKMAAIGYEEYSQLLASENIFVRARSFLVFQGDVMQLARRQGSELTAMLETISGSEQLKERYTELSKDLELAQEKARMHFQHRREAETTLTLLEQQRAEVKRFQDLKAQKEALIVEAALFRLYCADRDATKNLEEAQQVREELSKTEHDLRKRRKALEASEVRRQKLETEVRE</sequence>
<feature type="non-terminal residue" evidence="8">
    <location>
        <position position="427"/>
    </location>
</feature>
<dbReference type="InterPro" id="IPR003395">
    <property type="entry name" value="RecF/RecN/SMC_N"/>
</dbReference>
<evidence type="ECO:0000256" key="4">
    <source>
        <dbReference type="ARBA" id="ARBA00023242"/>
    </source>
</evidence>
<keyword evidence="6" id="KW-0175">Coiled coil</keyword>
<reference evidence="8" key="1">
    <citation type="submission" date="2022-10" db="EMBL/GenBank/DDBJ databases">
        <authorList>
            <person name="Chen Y."/>
            <person name="Dougan E. K."/>
            <person name="Chan C."/>
            <person name="Rhodes N."/>
            <person name="Thang M."/>
        </authorList>
    </citation>
    <scope>NUCLEOTIDE SEQUENCE</scope>
</reference>
<comment type="subcellular location">
    <subcellularLocation>
        <location evidence="1">Nucleus</location>
    </subcellularLocation>
</comment>
<organism evidence="8">
    <name type="scientific">Cladocopium goreaui</name>
    <dbReference type="NCBI Taxonomy" id="2562237"/>
    <lineage>
        <taxon>Eukaryota</taxon>
        <taxon>Sar</taxon>
        <taxon>Alveolata</taxon>
        <taxon>Dinophyceae</taxon>
        <taxon>Suessiales</taxon>
        <taxon>Symbiodiniaceae</taxon>
        <taxon>Cladocopium</taxon>
    </lineage>
</organism>
<evidence type="ECO:0000256" key="5">
    <source>
        <dbReference type="ARBA" id="ARBA00023306"/>
    </source>
</evidence>
<dbReference type="GO" id="GO:0008278">
    <property type="term" value="C:cohesin complex"/>
    <property type="evidence" value="ECO:0007669"/>
    <property type="project" value="TreeGrafter"/>
</dbReference>
<evidence type="ECO:0000313" key="8">
    <source>
        <dbReference type="EMBL" id="CAI4013801.1"/>
    </source>
</evidence>
<dbReference type="AlphaFoldDB" id="A0A9P1DQR8"/>
<keyword evidence="2" id="KW-0132">Cell division</keyword>